<evidence type="ECO:0000256" key="1">
    <source>
        <dbReference type="SAM" id="MobiDB-lite"/>
    </source>
</evidence>
<organism evidence="2 3">
    <name type="scientific">Arsenophonus nasoniae</name>
    <name type="common">son-killer infecting Nasonia vitripennis</name>
    <dbReference type="NCBI Taxonomy" id="638"/>
    <lineage>
        <taxon>Bacteria</taxon>
        <taxon>Pseudomonadati</taxon>
        <taxon>Pseudomonadota</taxon>
        <taxon>Gammaproteobacteria</taxon>
        <taxon>Enterobacterales</taxon>
        <taxon>Morganellaceae</taxon>
        <taxon>Arsenophonus</taxon>
    </lineage>
</organism>
<accession>A0AA95GSG3</accession>
<proteinExistence type="predicted"/>
<dbReference type="RefSeq" id="WP_280627330.1">
    <property type="nucleotide sequence ID" value="NZ_CP123516.1"/>
</dbReference>
<gene>
    <name evidence="2" type="ORF">QE210_21695</name>
</gene>
<protein>
    <submittedName>
        <fullName evidence="2">Uncharacterized protein</fullName>
    </submittedName>
</protein>
<reference evidence="2" key="1">
    <citation type="submission" date="2023-04" db="EMBL/GenBank/DDBJ databases">
        <title>Genome dynamics across the evolutionary transition to endosymbiosis.</title>
        <authorList>
            <person name="Siozios S."/>
            <person name="Nadal-Jimenez P."/>
            <person name="Azagi T."/>
            <person name="Sprong H."/>
            <person name="Frost C.L."/>
            <person name="Parratt S.R."/>
            <person name="Taylor G."/>
            <person name="Brettell L."/>
            <person name="Lew K.C."/>
            <person name="Croft L."/>
            <person name="King K.C."/>
            <person name="Brockhurst M.A."/>
            <person name="Hypsa V."/>
            <person name="Novakova E."/>
            <person name="Darby A.C."/>
            <person name="Hurst G.D.D."/>
        </authorList>
    </citation>
    <scope>NUCLEOTIDE SEQUENCE</scope>
    <source>
        <strain evidence="2">APv</strain>
        <plasmid evidence="2">paPv12</plasmid>
    </source>
</reference>
<feature type="region of interest" description="Disordered" evidence="1">
    <location>
        <begin position="1"/>
        <end position="23"/>
    </location>
</feature>
<dbReference type="AlphaFoldDB" id="A0AA95GSG3"/>
<geneLocation type="plasmid" evidence="2 3">
    <name>paPv12</name>
</geneLocation>
<name>A0AA95GSG3_9GAMM</name>
<evidence type="ECO:0000313" key="3">
    <source>
        <dbReference type="Proteomes" id="UP001177595"/>
    </source>
</evidence>
<sequence>MYEIDLSKNEGENKSETGIMSTMKGSTVNNEERFIKFKEPNLNININVNVDGSFSAKDLISIVKDFTNEYIKNISKITSSITE</sequence>
<dbReference type="EMBL" id="CP123516">
    <property type="protein sequence ID" value="WGM04063.1"/>
    <property type="molecule type" value="Genomic_DNA"/>
</dbReference>
<dbReference type="Proteomes" id="UP001177595">
    <property type="component" value="Plasmid paPv12"/>
</dbReference>
<keyword evidence="2" id="KW-0614">Plasmid</keyword>
<evidence type="ECO:0000313" key="2">
    <source>
        <dbReference type="EMBL" id="WGM04063.1"/>
    </source>
</evidence>
<feature type="compositionally biased region" description="Basic and acidic residues" evidence="1">
    <location>
        <begin position="1"/>
        <end position="15"/>
    </location>
</feature>